<dbReference type="Proteomes" id="UP000314294">
    <property type="component" value="Unassembled WGS sequence"/>
</dbReference>
<keyword evidence="3" id="KW-1185">Reference proteome</keyword>
<evidence type="ECO:0000313" key="3">
    <source>
        <dbReference type="Proteomes" id="UP000314294"/>
    </source>
</evidence>
<dbReference type="EMBL" id="SRLO01000008">
    <property type="protein sequence ID" value="TNN87832.1"/>
    <property type="molecule type" value="Genomic_DNA"/>
</dbReference>
<accession>A0A4Z2JEY1</accession>
<organism evidence="2 3">
    <name type="scientific">Liparis tanakae</name>
    <name type="common">Tanaka's snailfish</name>
    <dbReference type="NCBI Taxonomy" id="230148"/>
    <lineage>
        <taxon>Eukaryota</taxon>
        <taxon>Metazoa</taxon>
        <taxon>Chordata</taxon>
        <taxon>Craniata</taxon>
        <taxon>Vertebrata</taxon>
        <taxon>Euteleostomi</taxon>
        <taxon>Actinopterygii</taxon>
        <taxon>Neopterygii</taxon>
        <taxon>Teleostei</taxon>
        <taxon>Neoteleostei</taxon>
        <taxon>Acanthomorphata</taxon>
        <taxon>Eupercaria</taxon>
        <taxon>Perciformes</taxon>
        <taxon>Cottioidei</taxon>
        <taxon>Cottales</taxon>
        <taxon>Liparidae</taxon>
        <taxon>Liparis</taxon>
    </lineage>
</organism>
<dbReference type="AlphaFoldDB" id="A0A4Z2JEY1"/>
<protein>
    <submittedName>
        <fullName evidence="2">Uncharacterized protein</fullName>
    </submittedName>
</protein>
<feature type="compositionally biased region" description="Basic and acidic residues" evidence="1">
    <location>
        <begin position="1"/>
        <end position="45"/>
    </location>
</feature>
<sequence length="90" mass="10275">MTRDAEGGIDERKEVRKSGRRQGRVERGGEDQRKEVRMRERAFPREHRHRALLPPPPPPPPPPPEIAHTEQSPAITTFNFLLSTMMAATL</sequence>
<proteinExistence type="predicted"/>
<feature type="region of interest" description="Disordered" evidence="1">
    <location>
        <begin position="1"/>
        <end position="72"/>
    </location>
</feature>
<name>A0A4Z2JEY1_9TELE</name>
<comment type="caution">
    <text evidence="2">The sequence shown here is derived from an EMBL/GenBank/DDBJ whole genome shotgun (WGS) entry which is preliminary data.</text>
</comment>
<reference evidence="2 3" key="1">
    <citation type="submission" date="2019-03" db="EMBL/GenBank/DDBJ databases">
        <title>First draft genome of Liparis tanakae, snailfish: a comprehensive survey of snailfish specific genes.</title>
        <authorList>
            <person name="Kim W."/>
            <person name="Song I."/>
            <person name="Jeong J.-H."/>
            <person name="Kim D."/>
            <person name="Kim S."/>
            <person name="Ryu S."/>
            <person name="Song J.Y."/>
            <person name="Lee S.K."/>
        </authorList>
    </citation>
    <scope>NUCLEOTIDE SEQUENCE [LARGE SCALE GENOMIC DNA]</scope>
    <source>
        <tissue evidence="2">Muscle</tissue>
    </source>
</reference>
<evidence type="ECO:0000256" key="1">
    <source>
        <dbReference type="SAM" id="MobiDB-lite"/>
    </source>
</evidence>
<gene>
    <name evidence="2" type="ORF">EYF80_001796</name>
</gene>
<evidence type="ECO:0000313" key="2">
    <source>
        <dbReference type="EMBL" id="TNN87832.1"/>
    </source>
</evidence>
<feature type="compositionally biased region" description="Pro residues" evidence="1">
    <location>
        <begin position="53"/>
        <end position="65"/>
    </location>
</feature>